<evidence type="ECO:0000313" key="4">
    <source>
        <dbReference type="Proteomes" id="UP000288216"/>
    </source>
</evidence>
<keyword evidence="1" id="KW-0175">Coiled coil</keyword>
<feature type="coiled-coil region" evidence="1">
    <location>
        <begin position="648"/>
        <end position="710"/>
    </location>
</feature>
<sequence length="927" mass="105009">MRGTASWPKKKTGRKRENILREMDPTSSMKSLLLAITQYKNAKTESNVLQVQRQLDVICGTKAVMIFTTNQSLPSECLNSLVELVGDPNIKVTLTLKIIGLLTQLASDSESRETLHTYNLVGALAAVVQHYSTTPNEQVVLQSLQLLQKMTYNTRVFNCSANIDVLIAFLMKHIQAPEDELTMLCLGLMANMCRHNLTVQAHIKSLNHVKGFYRSLIKFLAHSSLTVVVFALSILASITLNEEVGEKLFHAKNIHQTFQLIFNILVNGDGTLTRKYAVDLLVDLLKNPKIADFLQRYEHFKSCLGQVLGLLRGKDSDSAAKILELLLAFCSVSSLRRMLCHTMFETSSEQRITTPGLRSHVKPLQPIVTLIHWSNQPLENPERCSLLALILLKELFEEIMDCSLWTTVEPFMELLFPVILEQLQIPDHTQGDMLMKNKYDRIAKALDVLLVLCGDDTIKLQVAKVLTARNCVSILEYQFTYNRMEIGYRSNITDVELCKIGADVVLKTLSLMNRVKQLVPNMEASFYKILQDQRLTSPLSFALTSEHREHVQFALKILFEAAPLPDFPAILLGENIAANNAYKQQNTDHVMKKVPVHQHSASFVASKCSSTTSAARSNIHELIDKLQLGMELKEQVKDVRLSDVMDVYEQKLSSLASKENRLQDLLEAKALALAQADRLIAQYRCQRAHAEAEARQLASLLMDAERKNEELDGIVKTQLLESDRAKADIKELYQHNCKLQAISEEHESLKVTSNGLAKNLETVERQLEELRIKHNSLTEQSELFKKQIDSLKQQNDRCLAQLAEMEAQKNDLCIQLQEKDNKLLGLEQRLQAQQEKIKTTEKEKEDMEEAIDVLRKELSKTELARKELSIKLSSLEMQKSQIEARLQQKEALVQAQQDELNKHSQMIAMIHSLSSNKLQSNTVNLSL</sequence>
<proteinExistence type="predicted"/>
<evidence type="ECO:0000256" key="1">
    <source>
        <dbReference type="SAM" id="Coils"/>
    </source>
</evidence>
<dbReference type="InterPro" id="IPR048701">
    <property type="entry name" value="CIP2A_N"/>
</dbReference>
<accession>A0A401NSQ7</accession>
<feature type="coiled-coil region" evidence="1">
    <location>
        <begin position="753"/>
        <end position="906"/>
    </location>
</feature>
<dbReference type="InterPro" id="IPR016024">
    <property type="entry name" value="ARM-type_fold"/>
</dbReference>
<dbReference type="PANTHER" id="PTHR23161">
    <property type="entry name" value="PROTEIN CIP2A"/>
    <property type="match status" value="1"/>
</dbReference>
<dbReference type="SUPFAM" id="SSF48371">
    <property type="entry name" value="ARM repeat"/>
    <property type="match status" value="1"/>
</dbReference>
<dbReference type="Pfam" id="PF21044">
    <property type="entry name" value="CIP2A_N"/>
    <property type="match status" value="1"/>
</dbReference>
<protein>
    <recommendedName>
        <fullName evidence="2">CIP2A N-terminal domain-containing protein</fullName>
    </recommendedName>
</protein>
<dbReference type="InterPro" id="IPR042510">
    <property type="entry name" value="CIP2A"/>
</dbReference>
<dbReference type="OrthoDB" id="73401at2759"/>
<dbReference type="Proteomes" id="UP000288216">
    <property type="component" value="Unassembled WGS sequence"/>
</dbReference>
<dbReference type="PANTHER" id="PTHR23161:SF2">
    <property type="entry name" value="PROTEIN CIP2A"/>
    <property type="match status" value="1"/>
</dbReference>
<comment type="caution">
    <text evidence="3">The sequence shown here is derived from an EMBL/GenBank/DDBJ whole genome shotgun (WGS) entry which is preliminary data.</text>
</comment>
<evidence type="ECO:0000259" key="2">
    <source>
        <dbReference type="Pfam" id="PF21044"/>
    </source>
</evidence>
<dbReference type="Gene3D" id="1.25.10.10">
    <property type="entry name" value="Leucine-rich Repeat Variant"/>
    <property type="match status" value="1"/>
</dbReference>
<keyword evidence="4" id="KW-1185">Reference proteome</keyword>
<dbReference type="AlphaFoldDB" id="A0A401NSQ7"/>
<feature type="domain" description="CIP2A N-terminal" evidence="2">
    <location>
        <begin position="43"/>
        <end position="588"/>
    </location>
</feature>
<dbReference type="InterPro" id="IPR011989">
    <property type="entry name" value="ARM-like"/>
</dbReference>
<reference evidence="3 4" key="1">
    <citation type="journal article" date="2018" name="Nat. Ecol. Evol.">
        <title>Shark genomes provide insights into elasmobranch evolution and the origin of vertebrates.</title>
        <authorList>
            <person name="Hara Y"/>
            <person name="Yamaguchi K"/>
            <person name="Onimaru K"/>
            <person name="Kadota M"/>
            <person name="Koyanagi M"/>
            <person name="Keeley SD"/>
            <person name="Tatsumi K"/>
            <person name="Tanaka K"/>
            <person name="Motone F"/>
            <person name="Kageyama Y"/>
            <person name="Nozu R"/>
            <person name="Adachi N"/>
            <person name="Nishimura O"/>
            <person name="Nakagawa R"/>
            <person name="Tanegashima C"/>
            <person name="Kiyatake I"/>
            <person name="Matsumoto R"/>
            <person name="Murakumo K"/>
            <person name="Nishida K"/>
            <person name="Terakita A"/>
            <person name="Kuratani S"/>
            <person name="Sato K"/>
            <person name="Hyodo S Kuraku.S."/>
        </authorList>
    </citation>
    <scope>NUCLEOTIDE SEQUENCE [LARGE SCALE GENOMIC DNA]</scope>
</reference>
<gene>
    <name evidence="3" type="ORF">scyTo_0007452</name>
</gene>
<evidence type="ECO:0000313" key="3">
    <source>
        <dbReference type="EMBL" id="GCB63874.1"/>
    </source>
</evidence>
<dbReference type="STRING" id="75743.A0A401NSQ7"/>
<name>A0A401NSQ7_SCYTO</name>
<dbReference type="EMBL" id="BFAA01002702">
    <property type="protein sequence ID" value="GCB63874.1"/>
    <property type="molecule type" value="Genomic_DNA"/>
</dbReference>
<dbReference type="OMA" id="SYKAFTH"/>
<organism evidence="3 4">
    <name type="scientific">Scyliorhinus torazame</name>
    <name type="common">Cloudy catshark</name>
    <name type="synonym">Catulus torazame</name>
    <dbReference type="NCBI Taxonomy" id="75743"/>
    <lineage>
        <taxon>Eukaryota</taxon>
        <taxon>Metazoa</taxon>
        <taxon>Chordata</taxon>
        <taxon>Craniata</taxon>
        <taxon>Vertebrata</taxon>
        <taxon>Chondrichthyes</taxon>
        <taxon>Elasmobranchii</taxon>
        <taxon>Galeomorphii</taxon>
        <taxon>Galeoidea</taxon>
        <taxon>Carcharhiniformes</taxon>
        <taxon>Scyliorhinidae</taxon>
        <taxon>Scyliorhinus</taxon>
    </lineage>
</organism>